<gene>
    <name evidence="1" type="ORF">P7H09_05310</name>
</gene>
<name>A0AAP5N226_9BACL</name>
<dbReference type="Proteomes" id="UP001259239">
    <property type="component" value="Unassembled WGS sequence"/>
</dbReference>
<evidence type="ECO:0000313" key="1">
    <source>
        <dbReference type="EMBL" id="MDT2250800.1"/>
    </source>
</evidence>
<accession>A0AAP5N226</accession>
<reference evidence="1" key="1">
    <citation type="journal article" date="2023" name="J. Vet. Diagn. Invest.">
        <title>Oxytetracycline-resistant Paenibacillus larvae identified in commercial beekeeping operations in Saskatchewan using pooled honey sampling.</title>
        <authorList>
            <person name="Obshta O."/>
            <person name="Zabrodski M.W."/>
            <person name="Soomro T."/>
            <person name="Wilson G."/>
            <person name="Masood F."/>
            <person name="Thebeau J."/>
            <person name="Silva M.C.B."/>
            <person name="Biganski S."/>
            <person name="Kozii I.V."/>
            <person name="Koziy R.V."/>
            <person name="Raza M.F."/>
            <person name="Jose M.S."/>
            <person name="Simko E."/>
            <person name="Wood S.C."/>
        </authorList>
    </citation>
    <scope>NUCLEOTIDE SEQUENCE</scope>
    <source>
        <strain evidence="1">PL001</strain>
    </source>
</reference>
<dbReference type="EMBL" id="JARQGV010000004">
    <property type="protein sequence ID" value="MDT2250800.1"/>
    <property type="molecule type" value="Genomic_DNA"/>
</dbReference>
<proteinExistence type="predicted"/>
<comment type="caution">
    <text evidence="1">The sequence shown here is derived from an EMBL/GenBank/DDBJ whole genome shotgun (WGS) entry which is preliminary data.</text>
</comment>
<evidence type="ECO:0000313" key="2">
    <source>
        <dbReference type="Proteomes" id="UP001259239"/>
    </source>
</evidence>
<protein>
    <submittedName>
        <fullName evidence="1">Uncharacterized protein</fullName>
    </submittedName>
</protein>
<dbReference type="RefSeq" id="WP_023484962.1">
    <property type="nucleotide sequence ID" value="NZ_CP121102.1"/>
</dbReference>
<dbReference type="AlphaFoldDB" id="A0AAP5N226"/>
<reference evidence="1" key="2">
    <citation type="submission" date="2023-03" db="EMBL/GenBank/DDBJ databases">
        <authorList>
            <person name="Obshta O."/>
            <person name="Zabrodski M.W."/>
            <person name="Soomro T."/>
            <person name="Wilson G."/>
            <person name="Masood F."/>
            <person name="Thebeau J."/>
            <person name="Bezerra Da Silva M.C."/>
            <person name="Raza F."/>
            <person name="Biganski S."/>
            <person name="Jose M."/>
            <person name="Camilli M."/>
            <person name="Kozii I.V."/>
            <person name="Kozii R.V."/>
            <person name="Simko E."/>
            <person name="Wood S.C."/>
        </authorList>
    </citation>
    <scope>NUCLEOTIDE SEQUENCE</scope>
    <source>
        <strain evidence="1">PL001</strain>
    </source>
</reference>
<organism evidence="1 2">
    <name type="scientific">Paenibacillus larvae</name>
    <dbReference type="NCBI Taxonomy" id="1464"/>
    <lineage>
        <taxon>Bacteria</taxon>
        <taxon>Bacillati</taxon>
        <taxon>Bacillota</taxon>
        <taxon>Bacilli</taxon>
        <taxon>Bacillales</taxon>
        <taxon>Paenibacillaceae</taxon>
        <taxon>Paenibacillus</taxon>
    </lineage>
</organism>
<sequence length="178" mass="20744">MKFDISVNIDWLEDESLDEVVKGQIINGVVERISEQTIKSVKEDAEKRVIAKIEELITQTYQSFLNKGVTITDKWGDALREDIKVYDLIKEKCDKWLTEMVNDQGKPSSSHYSNCWSRMEWIVNKQIHHESKRMSDDLVKRVNTEIKKYINDAVKDSIGEKLVKEIGIEELINKTKLK</sequence>